<reference evidence="1" key="1">
    <citation type="submission" date="2018-05" db="EMBL/GenBank/DDBJ databases">
        <authorList>
            <person name="Lanie J.A."/>
            <person name="Ng W.-L."/>
            <person name="Kazmierczak K.M."/>
            <person name="Andrzejewski T.M."/>
            <person name="Davidsen T.M."/>
            <person name="Wayne K.J."/>
            <person name="Tettelin H."/>
            <person name="Glass J.I."/>
            <person name="Rusch D."/>
            <person name="Podicherti R."/>
            <person name="Tsui H.-C.T."/>
            <person name="Winkler M.E."/>
        </authorList>
    </citation>
    <scope>NUCLEOTIDE SEQUENCE</scope>
</reference>
<gene>
    <name evidence="1" type="ORF">METZ01_LOCUS176193</name>
</gene>
<proteinExistence type="predicted"/>
<dbReference type="PROSITE" id="PS51257">
    <property type="entry name" value="PROKAR_LIPOPROTEIN"/>
    <property type="match status" value="1"/>
</dbReference>
<sequence>MRRLALLLAVAALACVDIETPEAIVFSFVQPELFGDGGTLTDAWADIDGDGDPDRF</sequence>
<protein>
    <recommendedName>
        <fullName evidence="2">VCBS repeat-containing protein</fullName>
    </recommendedName>
</protein>
<organism evidence="1">
    <name type="scientific">marine metagenome</name>
    <dbReference type="NCBI Taxonomy" id="408172"/>
    <lineage>
        <taxon>unclassified sequences</taxon>
        <taxon>metagenomes</taxon>
        <taxon>ecological metagenomes</taxon>
    </lineage>
</organism>
<name>A0A382CBW7_9ZZZZ</name>
<dbReference type="AlphaFoldDB" id="A0A382CBW7"/>
<dbReference type="EMBL" id="UINC01033682">
    <property type="protein sequence ID" value="SVB23339.1"/>
    <property type="molecule type" value="Genomic_DNA"/>
</dbReference>
<evidence type="ECO:0000313" key="1">
    <source>
        <dbReference type="EMBL" id="SVB23339.1"/>
    </source>
</evidence>
<accession>A0A382CBW7</accession>
<evidence type="ECO:0008006" key="2">
    <source>
        <dbReference type="Google" id="ProtNLM"/>
    </source>
</evidence>
<feature type="non-terminal residue" evidence="1">
    <location>
        <position position="56"/>
    </location>
</feature>